<keyword evidence="6" id="KW-1185">Reference proteome</keyword>
<dbReference type="InterPro" id="IPR050194">
    <property type="entry name" value="Glycosyltransferase_grp1"/>
</dbReference>
<dbReference type="GO" id="GO:1901137">
    <property type="term" value="P:carbohydrate derivative biosynthetic process"/>
    <property type="evidence" value="ECO:0007669"/>
    <property type="project" value="UniProtKB-ARBA"/>
</dbReference>
<reference evidence="5 6" key="1">
    <citation type="submission" date="2016-10" db="EMBL/GenBank/DDBJ databases">
        <authorList>
            <person name="de Groot N.N."/>
        </authorList>
    </citation>
    <scope>NUCLEOTIDE SEQUENCE [LARGE SCALE GENOMIC DNA]</scope>
    <source>
        <strain evidence="5 6">DSM 21800</strain>
    </source>
</reference>
<keyword evidence="2 5" id="KW-0808">Transferase</keyword>
<dbReference type="InterPro" id="IPR028098">
    <property type="entry name" value="Glyco_trans_4-like_N"/>
</dbReference>
<dbReference type="OrthoDB" id="9802525at2"/>
<dbReference type="Pfam" id="PF00534">
    <property type="entry name" value="Glycos_transf_1"/>
    <property type="match status" value="1"/>
</dbReference>
<evidence type="ECO:0000256" key="2">
    <source>
        <dbReference type="ARBA" id="ARBA00022679"/>
    </source>
</evidence>
<evidence type="ECO:0000313" key="5">
    <source>
        <dbReference type="EMBL" id="SDS37076.1"/>
    </source>
</evidence>
<evidence type="ECO:0000313" key="6">
    <source>
        <dbReference type="Proteomes" id="UP000199103"/>
    </source>
</evidence>
<evidence type="ECO:0000259" key="4">
    <source>
        <dbReference type="Pfam" id="PF13439"/>
    </source>
</evidence>
<organism evidence="5 6">
    <name type="scientific">Microlunatus soli</name>
    <dbReference type="NCBI Taxonomy" id="630515"/>
    <lineage>
        <taxon>Bacteria</taxon>
        <taxon>Bacillati</taxon>
        <taxon>Actinomycetota</taxon>
        <taxon>Actinomycetes</taxon>
        <taxon>Propionibacteriales</taxon>
        <taxon>Propionibacteriaceae</taxon>
        <taxon>Microlunatus</taxon>
    </lineage>
</organism>
<feature type="domain" description="Glycosyltransferase subfamily 4-like N-terminal" evidence="4">
    <location>
        <begin position="29"/>
        <end position="197"/>
    </location>
</feature>
<proteinExistence type="predicted"/>
<accession>A0A1H1RNF7</accession>
<dbReference type="AlphaFoldDB" id="A0A1H1RNF7"/>
<dbReference type="CDD" id="cd03814">
    <property type="entry name" value="GT4-like"/>
    <property type="match status" value="1"/>
</dbReference>
<dbReference type="GO" id="GO:0016757">
    <property type="term" value="F:glycosyltransferase activity"/>
    <property type="evidence" value="ECO:0007669"/>
    <property type="project" value="UniProtKB-KW"/>
</dbReference>
<gene>
    <name evidence="5" type="ORF">SAMN04489812_1708</name>
</gene>
<name>A0A1H1RNF7_9ACTN</name>
<feature type="domain" description="Glycosyl transferase family 1" evidence="3">
    <location>
        <begin position="216"/>
        <end position="362"/>
    </location>
</feature>
<dbReference type="SUPFAM" id="SSF53756">
    <property type="entry name" value="UDP-Glycosyltransferase/glycogen phosphorylase"/>
    <property type="match status" value="1"/>
</dbReference>
<keyword evidence="1" id="KW-0328">Glycosyltransferase</keyword>
<dbReference type="EMBL" id="LT629772">
    <property type="protein sequence ID" value="SDS37076.1"/>
    <property type="molecule type" value="Genomic_DNA"/>
</dbReference>
<dbReference type="PANTHER" id="PTHR45947">
    <property type="entry name" value="SULFOQUINOVOSYL TRANSFERASE SQD2"/>
    <property type="match status" value="1"/>
</dbReference>
<dbReference type="InterPro" id="IPR001296">
    <property type="entry name" value="Glyco_trans_1"/>
</dbReference>
<dbReference type="PANTHER" id="PTHR45947:SF3">
    <property type="entry name" value="SULFOQUINOVOSYL TRANSFERASE SQD2"/>
    <property type="match status" value="1"/>
</dbReference>
<protein>
    <submittedName>
        <fullName evidence="5">Glycosyltransferase involved in cell wall bisynthesis</fullName>
    </submittedName>
</protein>
<dbReference type="Gene3D" id="3.40.50.2000">
    <property type="entry name" value="Glycogen Phosphorylase B"/>
    <property type="match status" value="2"/>
</dbReference>
<evidence type="ECO:0000259" key="3">
    <source>
        <dbReference type="Pfam" id="PF00534"/>
    </source>
</evidence>
<dbReference type="Pfam" id="PF13439">
    <property type="entry name" value="Glyco_transf_4"/>
    <property type="match status" value="1"/>
</dbReference>
<dbReference type="Proteomes" id="UP000199103">
    <property type="component" value="Chromosome I"/>
</dbReference>
<sequence>MAEQQRFRAAPTLGGMRIAFGSETWAPSVDGVVTRLRATVTELRRAGHEVLLIVPDGAGVREHPDGVRVVELPSVSSRFVSGGRIFGLPWRGPVERALREFRPDLVHVLSPYILGRAVLAAAESLELPVVTSFHQDLATAARHAGLGLLSGPIWAYLRHQHGSSDRTLVTSQAMAELLPRHRIEPVELWPFGVDLERFHPRRRDEAVRRALLGDHDRNDVVALYVGRLAPEKGLRRLYPLARARGVRLVLAGDGPMRNQLVEDLADTDTLFTGWLAGDELADLYASADVFTFPSNTETLGFVLIEALASGLPVLAADSAPTAEILGGSSGGAVVAEHDWGRAPQLIRSLLTPSRQTVSRAARRRSLNWDWTVATEALVDIYRAVLQVDRLRAPAAS</sequence>
<dbReference type="STRING" id="630515.SAMN04489812_1708"/>
<evidence type="ECO:0000256" key="1">
    <source>
        <dbReference type="ARBA" id="ARBA00022676"/>
    </source>
</evidence>